<dbReference type="InterPro" id="IPR000014">
    <property type="entry name" value="PAS"/>
</dbReference>
<dbReference type="EMBL" id="FCNP01000044">
    <property type="protein sequence ID" value="CVI62498.1"/>
    <property type="molecule type" value="Genomic_DNA"/>
</dbReference>
<dbReference type="GO" id="GO:0007165">
    <property type="term" value="P:signal transduction"/>
    <property type="evidence" value="ECO:0007669"/>
    <property type="project" value="UniProtKB-KW"/>
</dbReference>
<dbReference type="SMART" id="SM00283">
    <property type="entry name" value="MA"/>
    <property type="match status" value="1"/>
</dbReference>
<evidence type="ECO:0000256" key="3">
    <source>
        <dbReference type="PROSITE-ProRule" id="PRU00284"/>
    </source>
</evidence>
<evidence type="ECO:0000313" key="7">
    <source>
        <dbReference type="Proteomes" id="UP000192140"/>
    </source>
</evidence>
<dbReference type="Gene3D" id="3.30.450.20">
    <property type="entry name" value="PAS domain"/>
    <property type="match status" value="1"/>
</dbReference>
<name>A0A1S7U7X1_9HYPH</name>
<dbReference type="GO" id="GO:0016020">
    <property type="term" value="C:membrane"/>
    <property type="evidence" value="ECO:0007669"/>
    <property type="project" value="InterPro"/>
</dbReference>
<organism evidence="6 7">
    <name type="scientific">Agrobacterium deltaense NCPPB 1641</name>
    <dbReference type="NCBI Taxonomy" id="1183425"/>
    <lineage>
        <taxon>Bacteria</taxon>
        <taxon>Pseudomonadati</taxon>
        <taxon>Pseudomonadota</taxon>
        <taxon>Alphaproteobacteria</taxon>
        <taxon>Hyphomicrobiales</taxon>
        <taxon>Rhizobiaceae</taxon>
        <taxon>Rhizobium/Agrobacterium group</taxon>
        <taxon>Agrobacterium</taxon>
    </lineage>
</organism>
<feature type="domain" description="Methyl-accepting transducer" evidence="4">
    <location>
        <begin position="206"/>
        <end position="435"/>
    </location>
</feature>
<dbReference type="PANTHER" id="PTHR43531">
    <property type="entry name" value="PROTEIN ICFG"/>
    <property type="match status" value="1"/>
</dbReference>
<proteinExistence type="inferred from homology"/>
<evidence type="ECO:0000256" key="1">
    <source>
        <dbReference type="ARBA" id="ARBA00022500"/>
    </source>
</evidence>
<protein>
    <submittedName>
        <fullName evidence="6">Methyl-accepting chemotaxis protein</fullName>
    </submittedName>
</protein>
<keyword evidence="3" id="KW-0807">Transducer</keyword>
<feature type="domain" description="HAMP" evidence="5">
    <location>
        <begin position="149"/>
        <end position="201"/>
    </location>
</feature>
<accession>A0A1S7U7X1</accession>
<evidence type="ECO:0000313" key="6">
    <source>
        <dbReference type="EMBL" id="CVI62498.1"/>
    </source>
</evidence>
<dbReference type="PANTHER" id="PTHR43531:SF11">
    <property type="entry name" value="METHYL-ACCEPTING CHEMOTAXIS PROTEIN 3"/>
    <property type="match status" value="1"/>
</dbReference>
<dbReference type="InterPro" id="IPR004089">
    <property type="entry name" value="MCPsignal_dom"/>
</dbReference>
<dbReference type="InterPro" id="IPR003660">
    <property type="entry name" value="HAMP_dom"/>
</dbReference>
<dbReference type="InterPro" id="IPR004090">
    <property type="entry name" value="Chemotax_Me-accpt_rcpt"/>
</dbReference>
<dbReference type="GO" id="GO:0004888">
    <property type="term" value="F:transmembrane signaling receptor activity"/>
    <property type="evidence" value="ECO:0007669"/>
    <property type="project" value="InterPro"/>
</dbReference>
<comment type="caution">
    <text evidence="6">The sequence shown here is derived from an EMBL/GenBank/DDBJ whole genome shotgun (WGS) entry which is preliminary data.</text>
</comment>
<sequence length="462" mass="50064">MFFHSKEKTTFRDAVSHFIFLNSPDAYFVLENSKIIDCNRAMEKMLLLSREQLLGLQPEQFSPEVQPDGRRSDHAVGELNAMIASQGYARFEWSIIRSDDVLLPVIVTVLPTCIQGRNVTVAFWQDIQALVSARDAEAAARARDTARAGEQAFVVSQMAAALKNLANAKLQYRIEEEFPTEYNGLRTDFNAAVDQLSAVIVQLQGNVQHLLLASGEISAATEDLARRTERQAASVEETAAAVEEIAAAVEGATTRAEHAGELVAVAHRNSAESGRIVNQAIDAIRKIEKSSSEINSITSVIDEIAFQTNLLALNAGVEAARAGDAGKGFAVVAQEVRELAQRSAAAAKEIRLLIQTSGSEVKTGVSLVEQTGSELQSIMDAVRDVRQTVDAMVISAREQAIAIHQIKESIASIDRGTQQNAAMVEETAAAMSAIDTQIQQINETTAQFTLEFPSRGSLRLVS</sequence>
<dbReference type="SUPFAM" id="SSF58104">
    <property type="entry name" value="Methyl-accepting chemotaxis protein (MCP) signaling domain"/>
    <property type="match status" value="1"/>
</dbReference>
<dbReference type="SUPFAM" id="SSF55785">
    <property type="entry name" value="PYP-like sensor domain (PAS domain)"/>
    <property type="match status" value="1"/>
</dbReference>
<comment type="similarity">
    <text evidence="2">Belongs to the methyl-accepting chemotaxis (MCP) protein family.</text>
</comment>
<gene>
    <name evidence="6" type="ORF">AGR7A_Lc60017</name>
</gene>
<dbReference type="Gene3D" id="1.10.287.950">
    <property type="entry name" value="Methyl-accepting chemotaxis protein"/>
    <property type="match status" value="1"/>
</dbReference>
<reference evidence="6" key="1">
    <citation type="submission" date="2016-01" db="EMBL/GenBank/DDBJ databases">
        <authorList>
            <person name="Regsiter A."/>
            <person name="william w."/>
        </authorList>
    </citation>
    <scope>NUCLEOTIDE SEQUENCE</scope>
    <source>
        <strain evidence="6">NCPPB 1641</strain>
    </source>
</reference>
<dbReference type="CDD" id="cd00130">
    <property type="entry name" value="PAS"/>
    <property type="match status" value="1"/>
</dbReference>
<dbReference type="PRINTS" id="PR00260">
    <property type="entry name" value="CHEMTRNSDUCR"/>
</dbReference>
<keyword evidence="7" id="KW-1185">Reference proteome</keyword>
<dbReference type="Pfam" id="PF00015">
    <property type="entry name" value="MCPsignal"/>
    <property type="match status" value="1"/>
</dbReference>
<keyword evidence="1" id="KW-0145">Chemotaxis</keyword>
<dbReference type="CDD" id="cd11386">
    <property type="entry name" value="MCP_signal"/>
    <property type="match status" value="1"/>
</dbReference>
<dbReference type="InterPro" id="IPR051310">
    <property type="entry name" value="MCP_chemotaxis"/>
</dbReference>
<dbReference type="PROSITE" id="PS50885">
    <property type="entry name" value="HAMP"/>
    <property type="match status" value="1"/>
</dbReference>
<dbReference type="PROSITE" id="PS50111">
    <property type="entry name" value="CHEMOTAXIS_TRANSDUC_2"/>
    <property type="match status" value="1"/>
</dbReference>
<dbReference type="InterPro" id="IPR035965">
    <property type="entry name" value="PAS-like_dom_sf"/>
</dbReference>
<evidence type="ECO:0000256" key="2">
    <source>
        <dbReference type="ARBA" id="ARBA00029447"/>
    </source>
</evidence>
<dbReference type="RefSeq" id="WP_162936041.1">
    <property type="nucleotide sequence ID" value="NZ_LT009776.1"/>
</dbReference>
<dbReference type="AlphaFoldDB" id="A0A1S7U7X1"/>
<dbReference type="GO" id="GO:0006935">
    <property type="term" value="P:chemotaxis"/>
    <property type="evidence" value="ECO:0007669"/>
    <property type="project" value="UniProtKB-KW"/>
</dbReference>
<dbReference type="Pfam" id="PF13426">
    <property type="entry name" value="PAS_9"/>
    <property type="match status" value="1"/>
</dbReference>
<evidence type="ECO:0000259" key="5">
    <source>
        <dbReference type="PROSITE" id="PS50885"/>
    </source>
</evidence>
<dbReference type="Proteomes" id="UP000192140">
    <property type="component" value="Unassembled WGS sequence"/>
</dbReference>
<evidence type="ECO:0000259" key="4">
    <source>
        <dbReference type="PROSITE" id="PS50111"/>
    </source>
</evidence>